<organism evidence="1 2">
    <name type="scientific">Micromonas commoda (strain RCC299 / NOUM17 / CCMP2709)</name>
    <name type="common">Picoplanktonic green alga</name>
    <dbReference type="NCBI Taxonomy" id="296587"/>
    <lineage>
        <taxon>Eukaryota</taxon>
        <taxon>Viridiplantae</taxon>
        <taxon>Chlorophyta</taxon>
        <taxon>Mamiellophyceae</taxon>
        <taxon>Mamiellales</taxon>
        <taxon>Mamiellaceae</taxon>
        <taxon>Micromonas</taxon>
    </lineage>
</organism>
<evidence type="ECO:0000313" key="2">
    <source>
        <dbReference type="Proteomes" id="UP000002009"/>
    </source>
</evidence>
<dbReference type="Proteomes" id="UP000002009">
    <property type="component" value="Chromosome 11"/>
</dbReference>
<dbReference type="eggNOG" id="ENOG502S6VU">
    <property type="taxonomic scope" value="Eukaryota"/>
</dbReference>
<protein>
    <submittedName>
        <fullName evidence="1">Uncharacterized protein</fullName>
    </submittedName>
</protein>
<dbReference type="EMBL" id="CP001330">
    <property type="protein sequence ID" value="ACO66172.1"/>
    <property type="molecule type" value="Genomic_DNA"/>
</dbReference>
<keyword evidence="2" id="KW-1185">Reference proteome</keyword>
<dbReference type="SUPFAM" id="SSF51197">
    <property type="entry name" value="Clavaminate synthase-like"/>
    <property type="match status" value="1"/>
</dbReference>
<dbReference type="InParanoid" id="C1EE51"/>
<dbReference type="RefSeq" id="XP_002504914.1">
    <property type="nucleotide sequence ID" value="XM_002504868.1"/>
</dbReference>
<dbReference type="Gene3D" id="2.60.120.620">
    <property type="entry name" value="q2cbj1_9rhob like domain"/>
    <property type="match status" value="1"/>
</dbReference>
<gene>
    <name evidence="1" type="ORF">MICPUN_53375</name>
</gene>
<dbReference type="OrthoDB" id="10260017at2759"/>
<accession>C1EE51</accession>
<name>C1EE51_MICCC</name>
<evidence type="ECO:0000313" key="1">
    <source>
        <dbReference type="EMBL" id="ACO66172.1"/>
    </source>
</evidence>
<dbReference type="AlphaFoldDB" id="C1EE51"/>
<dbReference type="KEGG" id="mis:MICPUN_53375"/>
<dbReference type="GeneID" id="8247336"/>
<proteinExistence type="predicted"/>
<sequence length="298" mass="33202">MGASASREPPKAVVSETTADVLDVQVPAWLSDLRRERRPRYRTDAYRFDELIRALVKQPAWPEGSPGDGPLEMIHDVGPTGALPATAPRFGKIMHAFRHAGWKMPPEWRLAMRPGEERRSFKAFQTTPEWIAFMETYARFVREEVAPLCGDPAGVVYQCPPTLRIAMPSVAPTIALHRDRDYPRHQPAEINFWVPVTAVAGNSALWVESDPELGDFHPVDMEPGEFLMFDGHNCRHVTKPNDTGRTRVSFDFRVVPQSLYVEVLGQGGKRKIGDYFVDSTGPVELIGRGGGGEQTTPG</sequence>
<reference evidence="1 2" key="1">
    <citation type="journal article" date="2009" name="Science">
        <title>Green evolution and dynamic adaptations revealed by genomes of the marine picoeukaryotes Micromonas.</title>
        <authorList>
            <person name="Worden A.Z."/>
            <person name="Lee J.H."/>
            <person name="Mock T."/>
            <person name="Rouze P."/>
            <person name="Simmons M.P."/>
            <person name="Aerts A.L."/>
            <person name="Allen A.E."/>
            <person name="Cuvelier M.L."/>
            <person name="Derelle E."/>
            <person name="Everett M.V."/>
            <person name="Foulon E."/>
            <person name="Grimwood J."/>
            <person name="Gundlach H."/>
            <person name="Henrissat B."/>
            <person name="Napoli C."/>
            <person name="McDonald S.M."/>
            <person name="Parker M.S."/>
            <person name="Rombauts S."/>
            <person name="Salamov A."/>
            <person name="Von Dassow P."/>
            <person name="Badger J.H."/>
            <person name="Coutinho P.M."/>
            <person name="Demir E."/>
            <person name="Dubchak I."/>
            <person name="Gentemann C."/>
            <person name="Eikrem W."/>
            <person name="Gready J.E."/>
            <person name="John U."/>
            <person name="Lanier W."/>
            <person name="Lindquist E.A."/>
            <person name="Lucas S."/>
            <person name="Mayer K.F."/>
            <person name="Moreau H."/>
            <person name="Not F."/>
            <person name="Otillar R."/>
            <person name="Panaud O."/>
            <person name="Pangilinan J."/>
            <person name="Paulsen I."/>
            <person name="Piegu B."/>
            <person name="Poliakov A."/>
            <person name="Robbens S."/>
            <person name="Schmutz J."/>
            <person name="Toulza E."/>
            <person name="Wyss T."/>
            <person name="Zelensky A."/>
            <person name="Zhou K."/>
            <person name="Armbrust E.V."/>
            <person name="Bhattacharya D."/>
            <person name="Goodenough U.W."/>
            <person name="Van de Peer Y."/>
            <person name="Grigoriev I.V."/>
        </authorList>
    </citation>
    <scope>NUCLEOTIDE SEQUENCE [LARGE SCALE GENOMIC DNA]</scope>
    <source>
        <strain evidence="2">RCC299 / NOUM17</strain>
    </source>
</reference>